<dbReference type="SUPFAM" id="SSF50475">
    <property type="entry name" value="FMN-binding split barrel"/>
    <property type="match status" value="1"/>
</dbReference>
<keyword evidence="5" id="KW-1185">Reference proteome</keyword>
<keyword evidence="2" id="KW-0560">Oxidoreductase</keyword>
<evidence type="ECO:0000256" key="2">
    <source>
        <dbReference type="ARBA" id="ARBA00023002"/>
    </source>
</evidence>
<dbReference type="InterPro" id="IPR012349">
    <property type="entry name" value="Split_barrel_FMN-bd"/>
</dbReference>
<dbReference type="PANTHER" id="PTHR30466">
    <property type="entry name" value="FLAVIN REDUCTASE"/>
    <property type="match status" value="1"/>
</dbReference>
<evidence type="ECO:0000313" key="4">
    <source>
        <dbReference type="EMBL" id="BCT74686.1"/>
    </source>
</evidence>
<gene>
    <name evidence="4" type="ORF">SCMU_05280</name>
</gene>
<name>A0ABM7PR63_SINCY</name>
<comment type="similarity">
    <text evidence="1">Belongs to the non-flavoprotein flavin reductase family.</text>
</comment>
<reference evidence="4 5" key="1">
    <citation type="journal article" date="2021" name="J. Biosci. Bioeng.">
        <title>Identification and characterization of a chc gene cluster responsible for the aromatization pathway of cyclohexanecarboxylate degradation in Sinomonas cyclohexanicum ATCC 51369.</title>
        <authorList>
            <person name="Yamamoto T."/>
            <person name="Hasegawa Y."/>
            <person name="Lau P.C.K."/>
            <person name="Iwaki H."/>
        </authorList>
    </citation>
    <scope>NUCLEOTIDE SEQUENCE [LARGE SCALE GENOMIC DNA]</scope>
    <source>
        <strain evidence="4 5">ATCC 51369</strain>
    </source>
</reference>
<dbReference type="Proteomes" id="UP001319861">
    <property type="component" value="Chromosome"/>
</dbReference>
<dbReference type="Pfam" id="PF01613">
    <property type="entry name" value="Flavin_Reduct"/>
    <property type="match status" value="1"/>
</dbReference>
<dbReference type="InterPro" id="IPR050268">
    <property type="entry name" value="NADH-dep_flavin_reductase"/>
</dbReference>
<dbReference type="SMART" id="SM00903">
    <property type="entry name" value="Flavin_Reduct"/>
    <property type="match status" value="1"/>
</dbReference>
<proteinExistence type="inferred from homology"/>
<organism evidence="4 5">
    <name type="scientific">Sinomonas cyclohexanicum</name>
    <name type="common">Corynebacterium cyclohexanicum</name>
    <dbReference type="NCBI Taxonomy" id="322009"/>
    <lineage>
        <taxon>Bacteria</taxon>
        <taxon>Bacillati</taxon>
        <taxon>Actinomycetota</taxon>
        <taxon>Actinomycetes</taxon>
        <taxon>Micrococcales</taxon>
        <taxon>Micrococcaceae</taxon>
        <taxon>Sinomonas</taxon>
    </lineage>
</organism>
<dbReference type="Gene3D" id="2.30.110.10">
    <property type="entry name" value="Electron Transport, Fmn-binding Protein, Chain A"/>
    <property type="match status" value="1"/>
</dbReference>
<protein>
    <recommendedName>
        <fullName evidence="3">Flavin reductase like domain-containing protein</fullName>
    </recommendedName>
</protein>
<evidence type="ECO:0000256" key="1">
    <source>
        <dbReference type="ARBA" id="ARBA00008898"/>
    </source>
</evidence>
<sequence>MAIRGKYGARTVGVRPTAGGQMTATPLDLVTGADLRRAMGCWATGIAVITTSDGGTLAGLVSNSFTSISLEPPLVSWAVDKNSSSYETWINTDNYAVHILSESHRDLVARFAAKGTDKFAGLDWESGVLGSPIVAADVPRVECRLWQQVDAGDHVILIGEVVSISDQDDFRPLTNHVYWAK</sequence>
<dbReference type="InterPro" id="IPR002563">
    <property type="entry name" value="Flavin_Rdtase-like_dom"/>
</dbReference>
<feature type="domain" description="Flavin reductase like" evidence="3">
    <location>
        <begin position="39"/>
        <end position="180"/>
    </location>
</feature>
<evidence type="ECO:0000313" key="5">
    <source>
        <dbReference type="Proteomes" id="UP001319861"/>
    </source>
</evidence>
<accession>A0ABM7PR63</accession>
<dbReference type="PANTHER" id="PTHR30466:SF11">
    <property type="entry name" value="FLAVIN-DEPENDENT MONOOXYGENASE, REDUCTASE SUBUNIT HSAB"/>
    <property type="match status" value="1"/>
</dbReference>
<evidence type="ECO:0000259" key="3">
    <source>
        <dbReference type="SMART" id="SM00903"/>
    </source>
</evidence>
<dbReference type="EMBL" id="AP024525">
    <property type="protein sequence ID" value="BCT74686.1"/>
    <property type="molecule type" value="Genomic_DNA"/>
</dbReference>